<sequence length="608" mass="66351">MYVLAHAHLPERDKTRHQIVVVQPDEPRLTDCQHLTDLMSLLVAGQAAGLAIALRDGSEVADEVRREAHRHGVPLLAIGPEPAKWMCLHRALTEDHHSRMQRTADLHSQLIEQLRHLGRAEGTQRIVSWLASVSDAEVTLTTARGTTVASAPQSAARGTALARERIAELAAAGRSRSAALDLPDGRQIRLFTIGSASPAPVLAVTCKSFCVEVSAALARVLDLLAARLALEEAERRQSRLQSGEHVVREAVFSLLMAGQVNAAKSAAVGLDPGTLDAGIARTFILKVPPAQRPAIVQQCHDEIGTKAVITACPTYPDRTVILVPSTIGDIEARTLNTLVTHTRTAPDRFLGGSALHTLDETPSAYQDAARALTVAERLPGRVHCYVTEVQLAYVLDQQHASTWARHLLHPLLELPENRREPLLATLRLGLVFPPAVTARMLGTHRNTSARRIAEAATLLGVDLQDIWQRALIGLALQVHAETAHLRPGMDAPVISNILDTPEVRRWAHEFLGRLDADRRHLRETLTAWIRAKTRIEDTAQLTGLNPATVRIHLRSAEELLQRRLLTNTACNMPEGYVVPGAHDLVLAFFVVEGTTLRTACQEALSGSR</sequence>
<dbReference type="PANTHER" id="PTHR33744">
    <property type="entry name" value="CARBOHYDRATE DIACID REGULATOR"/>
    <property type="match status" value="1"/>
</dbReference>
<feature type="domain" description="PucR C-terminal helix-turn-helix" evidence="1">
    <location>
        <begin position="435"/>
        <end position="477"/>
    </location>
</feature>
<evidence type="ECO:0000313" key="2">
    <source>
        <dbReference type="EMBL" id="GHH79105.1"/>
    </source>
</evidence>
<protein>
    <recommendedName>
        <fullName evidence="1">PucR C-terminal helix-turn-helix domain-containing protein</fullName>
    </recommendedName>
</protein>
<evidence type="ECO:0000313" key="3">
    <source>
        <dbReference type="Proteomes" id="UP000617734"/>
    </source>
</evidence>
<dbReference type="Gene3D" id="1.10.10.2840">
    <property type="entry name" value="PucR C-terminal helix-turn-helix domain"/>
    <property type="match status" value="2"/>
</dbReference>
<comment type="caution">
    <text evidence="2">The sequence shown here is derived from an EMBL/GenBank/DDBJ whole genome shotgun (WGS) entry which is preliminary data.</text>
</comment>
<dbReference type="PANTHER" id="PTHR33744:SF1">
    <property type="entry name" value="DNA-BINDING TRANSCRIPTIONAL ACTIVATOR ADER"/>
    <property type="match status" value="1"/>
</dbReference>
<proteinExistence type="predicted"/>
<keyword evidence="3" id="KW-1185">Reference proteome</keyword>
<dbReference type="InterPro" id="IPR042070">
    <property type="entry name" value="PucR_C-HTH_sf"/>
</dbReference>
<dbReference type="EMBL" id="BNBO01000040">
    <property type="protein sequence ID" value="GHH79105.1"/>
    <property type="molecule type" value="Genomic_DNA"/>
</dbReference>
<name>A0A919KZE0_9ACTN</name>
<organism evidence="2 3">
    <name type="scientific">Kitasatospora indigofera</name>
    <dbReference type="NCBI Taxonomy" id="67307"/>
    <lineage>
        <taxon>Bacteria</taxon>
        <taxon>Bacillati</taxon>
        <taxon>Actinomycetota</taxon>
        <taxon>Actinomycetes</taxon>
        <taxon>Kitasatosporales</taxon>
        <taxon>Streptomycetaceae</taxon>
        <taxon>Kitasatospora</taxon>
    </lineage>
</organism>
<dbReference type="InterPro" id="IPR025736">
    <property type="entry name" value="PucR_C-HTH_dom"/>
</dbReference>
<gene>
    <name evidence="2" type="ORF">GCM10018781_56390</name>
</gene>
<reference evidence="2" key="2">
    <citation type="submission" date="2020-09" db="EMBL/GenBank/DDBJ databases">
        <authorList>
            <person name="Sun Q."/>
            <person name="Ohkuma M."/>
        </authorList>
    </citation>
    <scope>NUCLEOTIDE SEQUENCE</scope>
    <source>
        <strain evidence="2">JCM 4646</strain>
    </source>
</reference>
<evidence type="ECO:0000259" key="1">
    <source>
        <dbReference type="Pfam" id="PF13556"/>
    </source>
</evidence>
<accession>A0A919KZE0</accession>
<dbReference type="Proteomes" id="UP000617734">
    <property type="component" value="Unassembled WGS sequence"/>
</dbReference>
<dbReference type="InterPro" id="IPR051448">
    <property type="entry name" value="CdaR-like_regulators"/>
</dbReference>
<dbReference type="Pfam" id="PF13556">
    <property type="entry name" value="HTH_30"/>
    <property type="match status" value="1"/>
</dbReference>
<reference evidence="2" key="1">
    <citation type="journal article" date="2014" name="Int. J. Syst. Evol. Microbiol.">
        <title>Complete genome sequence of Corynebacterium casei LMG S-19264T (=DSM 44701T), isolated from a smear-ripened cheese.</title>
        <authorList>
            <consortium name="US DOE Joint Genome Institute (JGI-PGF)"/>
            <person name="Walter F."/>
            <person name="Albersmeier A."/>
            <person name="Kalinowski J."/>
            <person name="Ruckert C."/>
        </authorList>
    </citation>
    <scope>NUCLEOTIDE SEQUENCE</scope>
    <source>
        <strain evidence="2">JCM 4646</strain>
    </source>
</reference>
<dbReference type="AlphaFoldDB" id="A0A919KZE0"/>